<dbReference type="Proteomes" id="UP000078595">
    <property type="component" value="Chromosome 2"/>
</dbReference>
<feature type="region of interest" description="Disordered" evidence="1">
    <location>
        <begin position="926"/>
        <end position="1056"/>
    </location>
</feature>
<feature type="compositionally biased region" description="Polar residues" evidence="1">
    <location>
        <begin position="676"/>
        <end position="697"/>
    </location>
</feature>
<feature type="region of interest" description="Disordered" evidence="1">
    <location>
        <begin position="676"/>
        <end position="730"/>
    </location>
</feature>
<feature type="region of interest" description="Disordered" evidence="1">
    <location>
        <begin position="109"/>
        <end position="259"/>
    </location>
</feature>
<protein>
    <submittedName>
        <fullName evidence="2">Uncharacterized protein</fullName>
    </submittedName>
</protein>
<feature type="compositionally biased region" description="Polar residues" evidence="1">
    <location>
        <begin position="525"/>
        <end position="538"/>
    </location>
</feature>
<feature type="compositionally biased region" description="Basic and acidic residues" evidence="1">
    <location>
        <begin position="159"/>
        <end position="170"/>
    </location>
</feature>
<reference evidence="3" key="3">
    <citation type="submission" date="2024-02" db="EMBL/GenBank/DDBJ databases">
        <title>Comparative genomics of Cryptococcus and Kwoniella reveals pathogenesis evolution and contrasting modes of karyotype evolution via chromosome fusion or intercentromeric recombination.</title>
        <authorList>
            <person name="Coelho M.A."/>
            <person name="David-Palma M."/>
            <person name="Shea T."/>
            <person name="Bowers K."/>
            <person name="McGinley-Smith S."/>
            <person name="Mohammad A.W."/>
            <person name="Gnirke A."/>
            <person name="Yurkov A.M."/>
            <person name="Nowrousian M."/>
            <person name="Sun S."/>
            <person name="Cuomo C.A."/>
            <person name="Heitman J."/>
        </authorList>
    </citation>
    <scope>NUCLEOTIDE SEQUENCE</scope>
    <source>
        <strain evidence="3">CBS 10117</strain>
    </source>
</reference>
<feature type="compositionally biased region" description="Polar residues" evidence="1">
    <location>
        <begin position="721"/>
        <end position="730"/>
    </location>
</feature>
<gene>
    <name evidence="2" type="ORF">I303_01619</name>
    <name evidence="3" type="ORF">I303_102242</name>
</gene>
<evidence type="ECO:0000313" key="3">
    <source>
        <dbReference type="EMBL" id="WWC59680.1"/>
    </source>
</evidence>
<evidence type="ECO:0000313" key="4">
    <source>
        <dbReference type="Proteomes" id="UP000078595"/>
    </source>
</evidence>
<name>A0A1A6ABH9_9TREE</name>
<feature type="region of interest" description="Disordered" evidence="1">
    <location>
        <begin position="1"/>
        <end position="21"/>
    </location>
</feature>
<proteinExistence type="predicted"/>
<feature type="compositionally biased region" description="Basic residues" evidence="1">
    <location>
        <begin position="210"/>
        <end position="220"/>
    </location>
</feature>
<feature type="compositionally biased region" description="Basic and acidic residues" evidence="1">
    <location>
        <begin position="285"/>
        <end position="303"/>
    </location>
</feature>
<reference evidence="2" key="1">
    <citation type="submission" date="2013-07" db="EMBL/GenBank/DDBJ databases">
        <title>The Genome Sequence of Cryptococcus dejecticola CBS10117.</title>
        <authorList>
            <consortium name="The Broad Institute Genome Sequencing Platform"/>
            <person name="Cuomo C."/>
            <person name="Litvintseva A."/>
            <person name="Chen Y."/>
            <person name="Heitman J."/>
            <person name="Sun S."/>
            <person name="Springer D."/>
            <person name="Dromer F."/>
            <person name="Young S.K."/>
            <person name="Zeng Q."/>
            <person name="Gargeya S."/>
            <person name="Fitzgerald M."/>
            <person name="Abouelleil A."/>
            <person name="Alvarado L."/>
            <person name="Berlin A.M."/>
            <person name="Chapman S.B."/>
            <person name="Dewar J."/>
            <person name="Goldberg J."/>
            <person name="Griggs A."/>
            <person name="Gujja S."/>
            <person name="Hansen M."/>
            <person name="Howarth C."/>
            <person name="Imamovic A."/>
            <person name="Larimer J."/>
            <person name="McCowan C."/>
            <person name="Murphy C."/>
            <person name="Pearson M."/>
            <person name="Priest M."/>
            <person name="Roberts A."/>
            <person name="Saif S."/>
            <person name="Shea T."/>
            <person name="Sykes S."/>
            <person name="Wortman J."/>
            <person name="Nusbaum C."/>
            <person name="Birren B."/>
        </authorList>
    </citation>
    <scope>NUCLEOTIDE SEQUENCE [LARGE SCALE GENOMIC DNA]</scope>
    <source>
        <strain evidence="2">CBS 10117</strain>
    </source>
</reference>
<dbReference type="EMBL" id="KI894028">
    <property type="protein sequence ID" value="OBR87417.1"/>
    <property type="molecule type" value="Genomic_DNA"/>
</dbReference>
<dbReference type="RefSeq" id="XP_018265259.1">
    <property type="nucleotide sequence ID" value="XM_018404978.1"/>
</dbReference>
<feature type="compositionally biased region" description="Basic and acidic residues" evidence="1">
    <location>
        <begin position="502"/>
        <end position="511"/>
    </location>
</feature>
<feature type="region of interest" description="Disordered" evidence="1">
    <location>
        <begin position="35"/>
        <end position="88"/>
    </location>
</feature>
<dbReference type="KEGG" id="kdj:28965318"/>
<feature type="region of interest" description="Disordered" evidence="1">
    <location>
        <begin position="278"/>
        <end position="311"/>
    </location>
</feature>
<dbReference type="VEuPathDB" id="FungiDB:I303_01619"/>
<feature type="compositionally biased region" description="Polar residues" evidence="1">
    <location>
        <begin position="246"/>
        <end position="256"/>
    </location>
</feature>
<feature type="compositionally biased region" description="Basic and acidic residues" evidence="1">
    <location>
        <begin position="703"/>
        <end position="718"/>
    </location>
</feature>
<organism evidence="2">
    <name type="scientific">Kwoniella dejecticola CBS 10117</name>
    <dbReference type="NCBI Taxonomy" id="1296121"/>
    <lineage>
        <taxon>Eukaryota</taxon>
        <taxon>Fungi</taxon>
        <taxon>Dikarya</taxon>
        <taxon>Basidiomycota</taxon>
        <taxon>Agaricomycotina</taxon>
        <taxon>Tremellomycetes</taxon>
        <taxon>Tremellales</taxon>
        <taxon>Cryptococcaceae</taxon>
        <taxon>Kwoniella</taxon>
    </lineage>
</organism>
<sequence length="1086" mass="117339">MPRGSSRTARGRANIPSSGYFTRSTLKPLALALPPKELGTKNKRGKKGKIVEEDVPLNPTTKRLDTGVGVSRKPERARASKAARRTSNIVKNIRSAAVQEPQRRSLRLVALNSLDDASAPNYVEGSDSDSDSSPGPEEKNGLGEGEDSDKENTVPPGEGSERTPSPDRSKSRSSSRSRTATRSSSSSSHISSGESYRPSHVFQPNIAAHMHPRKKRRFNRRICSEEKKSPAEIVETVSPANPPSAVLSTSRTLSVSKSHDGEVDVEAMDVDMSPANIDEIPDQEQDQKQSPRVSHSDEEEHSMSSRNYDAIEPYTPSQIALMDNLARLEVEKHDPLAWADDCSDLTSLSGRSQHEACDSQCCHNLTDLDSNIAEEDWDRTIDWADAEDEDGSMVPFRPMPTARTSKGGGSEIPAYQDLWDYEQRDLAGTPSPPPLNLEVEDLIEREQGTPIVANGHSEDEQALRPVDLQENQEMLDDQDVEDELDGLHVKDQDISEVVEPDVPEHPGRETPQDQSGCIMDIENGGNDSSEQSRTATQENDLIEHQRSPVLQSSQPSELDLTTSCRAEAVGADSSYPGVNVDEMDVDQQTVVPENDQSIATIAGVRPVTQGSDSPDTKAGIMQNVKARYLHERQQVVLSPLTEIRADVIVDDRSNLHPLKPTQESPKRLERDTVMTLNESGTSAPTEQEQLRTTNRTTAPLPPLKDHQPSMPHAHHDLPQMRSEQQPHTSSAVPLVLPSATITPSQPTCAPIPSYKTSIPIPGLTSIPHAGQPTSTFQPIPGPPPFKTSAKQNPSICLTSPGGSSIPLSTSPRTKNVPTPISAPVLSAEAWTRNTIPGFKYWNPALTAGRRVASVPPVHPARATSSVSLSTHPTISHISHGPRLAASTALDILASVATLEFSKLVAPSPRIESPSGHWNTRMDFDAASTSRFRKDPKGRSEAEAASIELSDDFQPGASEGGNTVQAQSVDMTSSLVVGERGGARGGGTARGRPRGTARGRGGAQRAPSQAENLRAVNSLEGLSSKGSAFRGRGRARGGMRGPRGGRQPPSPLKRSVTFAEQDQVAIVPRHPLEPINGFVLSDVRNEP</sequence>
<feature type="compositionally biased region" description="Low complexity" evidence="1">
    <location>
        <begin position="172"/>
        <end position="196"/>
    </location>
</feature>
<dbReference type="EMBL" id="CP144531">
    <property type="protein sequence ID" value="WWC59680.1"/>
    <property type="molecule type" value="Genomic_DNA"/>
</dbReference>
<feature type="compositionally biased region" description="Basic and acidic residues" evidence="1">
    <location>
        <begin position="931"/>
        <end position="941"/>
    </location>
</feature>
<feature type="compositionally biased region" description="Polar residues" evidence="1">
    <location>
        <begin position="959"/>
        <end position="974"/>
    </location>
</feature>
<keyword evidence="4" id="KW-1185">Reference proteome</keyword>
<feature type="region of interest" description="Disordered" evidence="1">
    <location>
        <begin position="389"/>
        <end position="411"/>
    </location>
</feature>
<dbReference type="OrthoDB" id="10690816at2759"/>
<evidence type="ECO:0000313" key="2">
    <source>
        <dbReference type="EMBL" id="OBR87417.1"/>
    </source>
</evidence>
<evidence type="ECO:0000256" key="1">
    <source>
        <dbReference type="SAM" id="MobiDB-lite"/>
    </source>
</evidence>
<dbReference type="AlphaFoldDB" id="A0A1A6ABH9"/>
<accession>A0A1A6ABH9</accession>
<dbReference type="GeneID" id="28965318"/>
<feature type="compositionally biased region" description="Gly residues" evidence="1">
    <location>
        <begin position="978"/>
        <end position="988"/>
    </location>
</feature>
<feature type="region of interest" description="Disordered" evidence="1">
    <location>
        <begin position="489"/>
        <end position="538"/>
    </location>
</feature>
<reference evidence="3" key="2">
    <citation type="submission" date="2013-07" db="EMBL/GenBank/DDBJ databases">
        <authorList>
            <consortium name="The Broad Institute Genome Sequencing Platform"/>
            <person name="Cuomo C."/>
            <person name="Litvintseva A."/>
            <person name="Chen Y."/>
            <person name="Heitman J."/>
            <person name="Sun S."/>
            <person name="Springer D."/>
            <person name="Dromer F."/>
            <person name="Young S.K."/>
            <person name="Zeng Q."/>
            <person name="Gargeya S."/>
            <person name="Fitzgerald M."/>
            <person name="Abouelleil A."/>
            <person name="Alvarado L."/>
            <person name="Berlin A.M."/>
            <person name="Chapman S.B."/>
            <person name="Dewar J."/>
            <person name="Goldberg J."/>
            <person name="Griggs A."/>
            <person name="Gujja S."/>
            <person name="Hansen M."/>
            <person name="Howarth C."/>
            <person name="Imamovic A."/>
            <person name="Larimer J."/>
            <person name="McCowan C."/>
            <person name="Murphy C."/>
            <person name="Pearson M."/>
            <person name="Priest M."/>
            <person name="Roberts A."/>
            <person name="Saif S."/>
            <person name="Shea T."/>
            <person name="Sykes S."/>
            <person name="Wortman J."/>
            <person name="Nusbaum C."/>
            <person name="Birren B."/>
        </authorList>
    </citation>
    <scope>NUCLEOTIDE SEQUENCE</scope>
    <source>
        <strain evidence="3">CBS 10117</strain>
    </source>
</reference>